<gene>
    <name evidence="1" type="ORF">PmNV_109</name>
</gene>
<organism evidence="1 2">
    <name type="scientific">Penaeus monodon nudivirus</name>
    <dbReference type="NCBI Taxonomy" id="1529056"/>
    <lineage>
        <taxon>Viruses</taxon>
        <taxon>Viruses incertae sedis</taxon>
        <taxon>Naldaviricetes</taxon>
        <taxon>Lefavirales</taxon>
        <taxon>Nudiviridae</taxon>
        <taxon>Gammanudivirus</taxon>
        <taxon>Gammanudivirus pemonodonis</taxon>
    </lineage>
</organism>
<accession>A0A076FCE5</accession>
<sequence length="48" mass="5114">MNIATESITQQTNGVKGDHIYAIPIIDGDGYPAIALNGKVTRHTCCLV</sequence>
<protein>
    <submittedName>
        <fullName evidence="1">Uncharacterized protein</fullName>
    </submittedName>
</protein>
<evidence type="ECO:0000313" key="2">
    <source>
        <dbReference type="Proteomes" id="UP000203413"/>
    </source>
</evidence>
<dbReference type="KEGG" id="vg:20098415"/>
<dbReference type="GeneID" id="20098415"/>
<evidence type="ECO:0000313" key="1">
    <source>
        <dbReference type="EMBL" id="AII15897.1"/>
    </source>
</evidence>
<dbReference type="RefSeq" id="YP_009051947.1">
    <property type="nucleotide sequence ID" value="NC_024692.1"/>
</dbReference>
<dbReference type="EMBL" id="KJ184318">
    <property type="protein sequence ID" value="AII15897.1"/>
    <property type="molecule type" value="Genomic_DNA"/>
</dbReference>
<keyword evidence="2" id="KW-1185">Reference proteome</keyword>
<name>A0A076FCE5_9VIRU</name>
<proteinExistence type="predicted"/>
<reference evidence="1 2" key="1">
    <citation type="journal article" date="2014" name="BMC Genomics">
        <title>The genome and occlusion bodies of marine Penaeus monodon nudivirus (PmNV, also known as MBV and PemoNPV) suggest that it should be assigned to a new nudivirus genus that is distinct from the terrestrial nudiviruses.</title>
        <authorList>
            <person name="Yang Y.T."/>
            <person name="Lee D.Y."/>
            <person name="Wang Y."/>
            <person name="Hu J.M."/>
            <person name="Li W.H."/>
            <person name="Leu J.H."/>
            <person name="Chang G.D."/>
            <person name="Ke H.M."/>
            <person name="Kang S.T."/>
            <person name="Lin S.S."/>
            <person name="Kou G.H."/>
            <person name="Lo C.F."/>
        </authorList>
    </citation>
    <scope>NUCLEOTIDE SEQUENCE [LARGE SCALE GENOMIC DNA]</scope>
    <source>
        <strain evidence="1">Indonesia</strain>
    </source>
</reference>
<dbReference type="Proteomes" id="UP000203413">
    <property type="component" value="Segment"/>
</dbReference>